<evidence type="ECO:0000313" key="2">
    <source>
        <dbReference type="Proteomes" id="UP000006530"/>
    </source>
</evidence>
<dbReference type="EMBL" id="GU071101">
    <property type="protein sequence ID" value="ADO98680.1"/>
    <property type="molecule type" value="Genomic_DNA"/>
</dbReference>
<keyword evidence="2" id="KW-1185">Reference proteome</keyword>
<dbReference type="Proteomes" id="UP000006530">
    <property type="component" value="Segment"/>
</dbReference>
<protein>
    <submittedName>
        <fullName evidence="1">Uncharacterized protein</fullName>
    </submittedName>
</protein>
<name>E3SMN7_9CAUD</name>
<gene>
    <name evidence="1" type="ORF">PHM1_056</name>
</gene>
<organism evidence="1 2">
    <name type="scientific">Prochlorococcus phage P-HM1</name>
    <dbReference type="NCBI Taxonomy" id="445700"/>
    <lineage>
        <taxon>Viruses</taxon>
        <taxon>Duplodnaviria</taxon>
        <taxon>Heunggongvirae</taxon>
        <taxon>Uroviricota</taxon>
        <taxon>Caudoviricetes</taxon>
        <taxon>Eurybiavirus</taxon>
        <taxon>Eurybiavirus PHM2</taxon>
    </lineage>
</organism>
<dbReference type="RefSeq" id="YP_004322481.1">
    <property type="nucleotide sequence ID" value="NC_015280.1"/>
</dbReference>
<accession>E3SMN7</accession>
<dbReference type="OrthoDB" id="35713at10239"/>
<dbReference type="KEGG" id="vg:10326969"/>
<sequence length="58" mass="6697">MDDYTPNEIAYLDLVNDISKIFCFVGGEDECAICDGDMKNLDKAVKRFKKTVWFNQLD</sequence>
<dbReference type="GeneID" id="10326969"/>
<evidence type="ECO:0000313" key="1">
    <source>
        <dbReference type="EMBL" id="ADO98680.1"/>
    </source>
</evidence>
<proteinExistence type="predicted"/>
<reference evidence="1 2" key="1">
    <citation type="journal article" date="2010" name="Environ. Microbiol.">
        <title>Genomic analysis of oceanic cyanobacterial myoviruses compared with T4-like myoviruses from diverse hosts and environments.</title>
        <authorList>
            <person name="Sullivan M.B."/>
            <person name="Huang K.H."/>
            <person name="Ignacio-Espinoza J.C."/>
            <person name="Berlin A.M."/>
            <person name="Kelly L."/>
            <person name="Weigele P.R."/>
            <person name="DeFrancesco A.S."/>
            <person name="Kern S.E."/>
            <person name="Thompson L.R."/>
            <person name="Young S."/>
            <person name="Yandava C."/>
            <person name="Fu R."/>
            <person name="Krastins B."/>
            <person name="Chase M."/>
            <person name="Sarracino D."/>
            <person name="Osburne M.S."/>
            <person name="Henn M.R."/>
            <person name="Chisholm S.W."/>
        </authorList>
    </citation>
    <scope>NUCLEOTIDE SEQUENCE [LARGE SCALE GENOMIC DNA]</scope>
    <source>
        <strain evidence="1">M4-247</strain>
    </source>
</reference>